<accession>A0A3B1A5I7</accession>
<reference evidence="1" key="1">
    <citation type="submission" date="2018-06" db="EMBL/GenBank/DDBJ databases">
        <authorList>
            <person name="Zhirakovskaya E."/>
        </authorList>
    </citation>
    <scope>NUCLEOTIDE SEQUENCE</scope>
</reference>
<dbReference type="EMBL" id="UOFT01000054">
    <property type="protein sequence ID" value="VAW96810.1"/>
    <property type="molecule type" value="Genomic_DNA"/>
</dbReference>
<evidence type="ECO:0000313" key="1">
    <source>
        <dbReference type="EMBL" id="VAW96810.1"/>
    </source>
</evidence>
<dbReference type="AlphaFoldDB" id="A0A3B1A5I7"/>
<organism evidence="1">
    <name type="scientific">hydrothermal vent metagenome</name>
    <dbReference type="NCBI Taxonomy" id="652676"/>
    <lineage>
        <taxon>unclassified sequences</taxon>
        <taxon>metagenomes</taxon>
        <taxon>ecological metagenomes</taxon>
    </lineage>
</organism>
<gene>
    <name evidence="1" type="ORF">MNBD_GAMMA23-1333</name>
</gene>
<dbReference type="SUPFAM" id="SSF55785">
    <property type="entry name" value="PYP-like sensor domain (PAS domain)"/>
    <property type="match status" value="1"/>
</dbReference>
<proteinExistence type="predicted"/>
<dbReference type="Gene3D" id="3.30.450.20">
    <property type="entry name" value="PAS domain"/>
    <property type="match status" value="1"/>
</dbReference>
<evidence type="ECO:0008006" key="2">
    <source>
        <dbReference type="Google" id="ProtNLM"/>
    </source>
</evidence>
<protein>
    <recommendedName>
        <fullName evidence="2">PAS domain-containing protein</fullName>
    </recommendedName>
</protein>
<name>A0A3B1A5I7_9ZZZZ</name>
<dbReference type="InterPro" id="IPR035965">
    <property type="entry name" value="PAS-like_dom_sf"/>
</dbReference>
<sequence length="161" mass="18174">MTAAKTDSLKDLMAVVNSADIGLVIFDKNYHIRVWNLFMVNHSGFKAEALMGKILFDPFPDILKQWFVGKAQQCIAQKQKLLCTWKEQPYLFKFENSRSKAKSAAFMYQNITFIPLTSASGEVDNFAITINDVTDIAASTQQLDAVVSEYSPNRPKNNQNL</sequence>